<dbReference type="InterPro" id="IPR036286">
    <property type="entry name" value="LexA/Signal_pep-like_sf"/>
</dbReference>
<protein>
    <submittedName>
        <fullName evidence="5">CI repressor protein</fullName>
    </submittedName>
</protein>
<dbReference type="AlphaFoldDB" id="A0A076PLK1"/>
<feature type="domain" description="HTH cro/C1-type" evidence="4">
    <location>
        <begin position="16"/>
        <end position="69"/>
    </location>
</feature>
<dbReference type="InterPro" id="IPR015927">
    <property type="entry name" value="Peptidase_S24_S26A/B/C"/>
</dbReference>
<dbReference type="InterPro" id="IPR039418">
    <property type="entry name" value="LexA-like"/>
</dbReference>
<name>A0A076PLK1_COMTE</name>
<dbReference type="PANTHER" id="PTHR40661:SF3">
    <property type="entry name" value="FELS-1 PROPHAGE TRANSCRIPTIONAL REGULATOR"/>
    <property type="match status" value="1"/>
</dbReference>
<evidence type="ECO:0000256" key="3">
    <source>
        <dbReference type="ARBA" id="ARBA00023163"/>
    </source>
</evidence>
<dbReference type="SUPFAM" id="SSF51306">
    <property type="entry name" value="LexA/Signal peptidase"/>
    <property type="match status" value="1"/>
</dbReference>
<dbReference type="InterPro" id="IPR010982">
    <property type="entry name" value="Lambda_DNA-bd_dom_sf"/>
</dbReference>
<evidence type="ECO:0000256" key="1">
    <source>
        <dbReference type="ARBA" id="ARBA00023015"/>
    </source>
</evidence>
<dbReference type="PROSITE" id="PS50943">
    <property type="entry name" value="HTH_CROC1"/>
    <property type="match status" value="1"/>
</dbReference>
<dbReference type="Gene3D" id="2.10.109.10">
    <property type="entry name" value="Umud Fragment, subunit A"/>
    <property type="match status" value="1"/>
</dbReference>
<dbReference type="KEGG" id="ctes:O987_07010"/>
<dbReference type="HOGENOM" id="CLU_066192_1_3_4"/>
<organism evidence="5 6">
    <name type="scientific">Comamonas testosteroni TK102</name>
    <dbReference type="NCBI Taxonomy" id="1392005"/>
    <lineage>
        <taxon>Bacteria</taxon>
        <taxon>Pseudomonadati</taxon>
        <taxon>Pseudomonadota</taxon>
        <taxon>Betaproteobacteria</taxon>
        <taxon>Burkholderiales</taxon>
        <taxon>Comamonadaceae</taxon>
        <taxon>Comamonas</taxon>
    </lineage>
</organism>
<dbReference type="SUPFAM" id="SSF47413">
    <property type="entry name" value="lambda repressor-like DNA-binding domains"/>
    <property type="match status" value="1"/>
</dbReference>
<dbReference type="PANTHER" id="PTHR40661">
    <property type="match status" value="1"/>
</dbReference>
<sequence>MQLRLTSAMDTLAERVKAARKHSGMTQAALAKAAGANQSDISKIERGEIERTTHLIGLATALKCDPRWLDTGDGNAPWDKVDGGYDSATQEIAQGNGNAKPTIIEYKERRYPLLSSVQAGFWGVVDIAPSEIDDYVVCPVELGDEGFCLQVDGDSMTNPEGPYSFPNGMNVCFKAGAEINNKDFVCIVREGETNAIFKQILLIDGKWFLHSLNPHWPTKFIELRQGDRITGRLKYAGWQF</sequence>
<dbReference type="SMART" id="SM00530">
    <property type="entry name" value="HTH_XRE"/>
    <property type="match status" value="1"/>
</dbReference>
<proteinExistence type="predicted"/>
<dbReference type="Pfam" id="PF01381">
    <property type="entry name" value="HTH_3"/>
    <property type="match status" value="1"/>
</dbReference>
<dbReference type="RefSeq" id="WP_051962128.1">
    <property type="nucleotide sequence ID" value="NZ_CP006704.1"/>
</dbReference>
<evidence type="ECO:0000313" key="5">
    <source>
        <dbReference type="EMBL" id="AIJ45546.1"/>
    </source>
</evidence>
<reference evidence="5 6" key="1">
    <citation type="journal article" date="2014" name="Genome Announc.">
        <title>Complete Genome Sequence of Polychlorinated Biphenyl Degrader Comamonas testosteroni TK102 (NBRC 109938).</title>
        <authorList>
            <person name="Fukuda K."/>
            <person name="Hosoyama A."/>
            <person name="Tsuchikane K."/>
            <person name="Ohji S."/>
            <person name="Yamazoe A."/>
            <person name="Fujita N."/>
            <person name="Shintani M."/>
            <person name="Kimbara K."/>
        </authorList>
    </citation>
    <scope>NUCLEOTIDE SEQUENCE [LARGE SCALE GENOMIC DNA]</scope>
    <source>
        <strain evidence="5">TK102</strain>
    </source>
</reference>
<keyword evidence="3" id="KW-0804">Transcription</keyword>
<dbReference type="InterPro" id="IPR001387">
    <property type="entry name" value="Cro/C1-type_HTH"/>
</dbReference>
<dbReference type="CDD" id="cd00093">
    <property type="entry name" value="HTH_XRE"/>
    <property type="match status" value="1"/>
</dbReference>
<dbReference type="Pfam" id="PF00717">
    <property type="entry name" value="Peptidase_S24"/>
    <property type="match status" value="1"/>
</dbReference>
<dbReference type="GO" id="GO:0003677">
    <property type="term" value="F:DNA binding"/>
    <property type="evidence" value="ECO:0007669"/>
    <property type="project" value="UniProtKB-KW"/>
</dbReference>
<dbReference type="CDD" id="cd06529">
    <property type="entry name" value="S24_LexA-like"/>
    <property type="match status" value="1"/>
</dbReference>
<evidence type="ECO:0000259" key="4">
    <source>
        <dbReference type="PROSITE" id="PS50943"/>
    </source>
</evidence>
<accession>A0A076PLK1</accession>
<dbReference type="EMBL" id="CP006704">
    <property type="protein sequence ID" value="AIJ45546.1"/>
    <property type="molecule type" value="Genomic_DNA"/>
</dbReference>
<evidence type="ECO:0000313" key="6">
    <source>
        <dbReference type="Proteomes" id="UP000028782"/>
    </source>
</evidence>
<keyword evidence="1" id="KW-0805">Transcription regulation</keyword>
<dbReference type="Proteomes" id="UP000028782">
    <property type="component" value="Chromosome"/>
</dbReference>
<gene>
    <name evidence="5" type="ORF">O987_07010</name>
</gene>
<evidence type="ECO:0000256" key="2">
    <source>
        <dbReference type="ARBA" id="ARBA00023125"/>
    </source>
</evidence>
<keyword evidence="2" id="KW-0238">DNA-binding</keyword>
<dbReference type="Gene3D" id="1.10.260.40">
    <property type="entry name" value="lambda repressor-like DNA-binding domains"/>
    <property type="match status" value="1"/>
</dbReference>